<dbReference type="EMBL" id="KZ772734">
    <property type="protein sequence ID" value="PTQ36701.1"/>
    <property type="molecule type" value="Genomic_DNA"/>
</dbReference>
<name>A0A2R6WS63_MARPO</name>
<sequence>MIRSGAGNSPGKPSAHNVGPDRGGRQIGKVVGDVPRSTARRSMVQLGLPGTRRMSDRVSPGRGSSCAELRWKDGARHLSGRHARALELWWGCRAPTKSPGGTVRLEASEPGTFCNAPVHAAHEGKAFRRCGGGQWSSLTESASERPIERTRHRCPCQHVHRSQPRAASRRGRGRGRRVGSRIWQCEASERHLYCTIAAVTGHASTHAEGEREGEGEGREMVCERDYDGLSFVRISVNFDPARDVAAEEARCISTYLVEN</sequence>
<dbReference type="Proteomes" id="UP000244005">
    <property type="component" value="Unassembled WGS sequence"/>
</dbReference>
<gene>
    <name evidence="2" type="ORF">MARPO_0062s0111</name>
</gene>
<evidence type="ECO:0000313" key="3">
    <source>
        <dbReference type="Proteomes" id="UP000244005"/>
    </source>
</evidence>
<feature type="region of interest" description="Disordered" evidence="1">
    <location>
        <begin position="1"/>
        <end position="40"/>
    </location>
</feature>
<organism evidence="2 3">
    <name type="scientific">Marchantia polymorpha</name>
    <name type="common">Common liverwort</name>
    <name type="synonym">Marchantia aquatica</name>
    <dbReference type="NCBI Taxonomy" id="3197"/>
    <lineage>
        <taxon>Eukaryota</taxon>
        <taxon>Viridiplantae</taxon>
        <taxon>Streptophyta</taxon>
        <taxon>Embryophyta</taxon>
        <taxon>Marchantiophyta</taxon>
        <taxon>Marchantiopsida</taxon>
        <taxon>Marchantiidae</taxon>
        <taxon>Marchantiales</taxon>
        <taxon>Marchantiaceae</taxon>
        <taxon>Marchantia</taxon>
    </lineage>
</organism>
<protein>
    <submittedName>
        <fullName evidence="2">Uncharacterized protein</fullName>
    </submittedName>
</protein>
<evidence type="ECO:0000313" key="2">
    <source>
        <dbReference type="EMBL" id="PTQ36701.1"/>
    </source>
</evidence>
<dbReference type="Gramene" id="Mp7g04140.1">
    <property type="protein sequence ID" value="Mp7g04140.1.cds1"/>
    <property type="gene ID" value="Mp7g04140"/>
</dbReference>
<reference evidence="3" key="1">
    <citation type="journal article" date="2017" name="Cell">
        <title>Insights into land plant evolution garnered from the Marchantia polymorpha genome.</title>
        <authorList>
            <person name="Bowman J.L."/>
            <person name="Kohchi T."/>
            <person name="Yamato K.T."/>
            <person name="Jenkins J."/>
            <person name="Shu S."/>
            <person name="Ishizaki K."/>
            <person name="Yamaoka S."/>
            <person name="Nishihama R."/>
            <person name="Nakamura Y."/>
            <person name="Berger F."/>
            <person name="Adam C."/>
            <person name="Aki S.S."/>
            <person name="Althoff F."/>
            <person name="Araki T."/>
            <person name="Arteaga-Vazquez M.A."/>
            <person name="Balasubrmanian S."/>
            <person name="Barry K."/>
            <person name="Bauer D."/>
            <person name="Boehm C.R."/>
            <person name="Briginshaw L."/>
            <person name="Caballero-Perez J."/>
            <person name="Catarino B."/>
            <person name="Chen F."/>
            <person name="Chiyoda S."/>
            <person name="Chovatia M."/>
            <person name="Davies K.M."/>
            <person name="Delmans M."/>
            <person name="Demura T."/>
            <person name="Dierschke T."/>
            <person name="Dolan L."/>
            <person name="Dorantes-Acosta A.E."/>
            <person name="Eklund D.M."/>
            <person name="Florent S.N."/>
            <person name="Flores-Sandoval E."/>
            <person name="Fujiyama A."/>
            <person name="Fukuzawa H."/>
            <person name="Galik B."/>
            <person name="Grimanelli D."/>
            <person name="Grimwood J."/>
            <person name="Grossniklaus U."/>
            <person name="Hamada T."/>
            <person name="Haseloff J."/>
            <person name="Hetherington A.J."/>
            <person name="Higo A."/>
            <person name="Hirakawa Y."/>
            <person name="Hundley H.N."/>
            <person name="Ikeda Y."/>
            <person name="Inoue K."/>
            <person name="Inoue S.I."/>
            <person name="Ishida S."/>
            <person name="Jia Q."/>
            <person name="Kakita M."/>
            <person name="Kanazawa T."/>
            <person name="Kawai Y."/>
            <person name="Kawashima T."/>
            <person name="Kennedy M."/>
            <person name="Kinose K."/>
            <person name="Kinoshita T."/>
            <person name="Kohara Y."/>
            <person name="Koide E."/>
            <person name="Komatsu K."/>
            <person name="Kopischke S."/>
            <person name="Kubo M."/>
            <person name="Kyozuka J."/>
            <person name="Lagercrantz U."/>
            <person name="Lin S.S."/>
            <person name="Lindquist E."/>
            <person name="Lipzen A.M."/>
            <person name="Lu C.W."/>
            <person name="De Luna E."/>
            <person name="Martienssen R.A."/>
            <person name="Minamino N."/>
            <person name="Mizutani M."/>
            <person name="Mizutani M."/>
            <person name="Mochizuki N."/>
            <person name="Monte I."/>
            <person name="Mosher R."/>
            <person name="Nagasaki H."/>
            <person name="Nakagami H."/>
            <person name="Naramoto S."/>
            <person name="Nishitani K."/>
            <person name="Ohtani M."/>
            <person name="Okamoto T."/>
            <person name="Okumura M."/>
            <person name="Phillips J."/>
            <person name="Pollak B."/>
            <person name="Reinders A."/>
            <person name="Rovekamp M."/>
            <person name="Sano R."/>
            <person name="Sawa S."/>
            <person name="Schmid M.W."/>
            <person name="Shirakawa M."/>
            <person name="Solano R."/>
            <person name="Spunde A."/>
            <person name="Suetsugu N."/>
            <person name="Sugano S."/>
            <person name="Sugiyama A."/>
            <person name="Sun R."/>
            <person name="Suzuki Y."/>
            <person name="Takenaka M."/>
            <person name="Takezawa D."/>
            <person name="Tomogane H."/>
            <person name="Tsuzuki M."/>
            <person name="Ueda T."/>
            <person name="Umeda M."/>
            <person name="Ward J.M."/>
            <person name="Watanabe Y."/>
            <person name="Yazaki K."/>
            <person name="Yokoyama R."/>
            <person name="Yoshitake Y."/>
            <person name="Yotsui I."/>
            <person name="Zachgo S."/>
            <person name="Schmutz J."/>
        </authorList>
    </citation>
    <scope>NUCLEOTIDE SEQUENCE [LARGE SCALE GENOMIC DNA]</scope>
    <source>
        <strain evidence="3">Tak-1</strain>
    </source>
</reference>
<proteinExistence type="predicted"/>
<evidence type="ECO:0000256" key="1">
    <source>
        <dbReference type="SAM" id="MobiDB-lite"/>
    </source>
</evidence>
<accession>A0A2R6WS63</accession>
<keyword evidence="3" id="KW-1185">Reference proteome</keyword>
<dbReference type="AlphaFoldDB" id="A0A2R6WS63"/>